<dbReference type="PROSITE" id="PS50835">
    <property type="entry name" value="IG_LIKE"/>
    <property type="match status" value="1"/>
</dbReference>
<protein>
    <submittedName>
        <fullName evidence="6">DNA-binding SARP family transcriptional activator</fullName>
    </submittedName>
</protein>
<evidence type="ECO:0000313" key="6">
    <source>
        <dbReference type="EMBL" id="MBP2325936.1"/>
    </source>
</evidence>
<dbReference type="InterPro" id="IPR007110">
    <property type="entry name" value="Ig-like_dom"/>
</dbReference>
<proteinExistence type="predicted"/>
<evidence type="ECO:0000259" key="5">
    <source>
        <dbReference type="PROSITE" id="PS51755"/>
    </source>
</evidence>
<keyword evidence="7" id="KW-1185">Reference proteome</keyword>
<feature type="DNA-binding region" description="OmpR/PhoB-type" evidence="2">
    <location>
        <begin position="1"/>
        <end position="100"/>
    </location>
</feature>
<dbReference type="InterPro" id="IPR036388">
    <property type="entry name" value="WH-like_DNA-bd_sf"/>
</dbReference>
<dbReference type="SMART" id="SM00862">
    <property type="entry name" value="Trans_reg_C"/>
    <property type="match status" value="1"/>
</dbReference>
<dbReference type="InterPro" id="IPR001867">
    <property type="entry name" value="OmpR/PhoB-type_DNA-bd"/>
</dbReference>
<dbReference type="PANTHER" id="PTHR35807">
    <property type="entry name" value="TRANSCRIPTIONAL REGULATOR REDD-RELATED"/>
    <property type="match status" value="1"/>
</dbReference>
<evidence type="ECO:0000256" key="2">
    <source>
        <dbReference type="PROSITE-ProRule" id="PRU01091"/>
    </source>
</evidence>
<dbReference type="PROSITE" id="PS51755">
    <property type="entry name" value="OMPR_PHOB"/>
    <property type="match status" value="1"/>
</dbReference>
<dbReference type="SUPFAM" id="SSF46894">
    <property type="entry name" value="C-terminal effector domain of the bipartite response regulators"/>
    <property type="match status" value="1"/>
</dbReference>
<accession>A0ABS4TNE8</accession>
<evidence type="ECO:0000256" key="3">
    <source>
        <dbReference type="SAM" id="MobiDB-lite"/>
    </source>
</evidence>
<organism evidence="6 7">
    <name type="scientific">Kibdelosporangium banguiense</name>
    <dbReference type="NCBI Taxonomy" id="1365924"/>
    <lineage>
        <taxon>Bacteria</taxon>
        <taxon>Bacillati</taxon>
        <taxon>Actinomycetota</taxon>
        <taxon>Actinomycetes</taxon>
        <taxon>Pseudonocardiales</taxon>
        <taxon>Pseudonocardiaceae</taxon>
        <taxon>Kibdelosporangium</taxon>
    </lineage>
</organism>
<comment type="caution">
    <text evidence="6">The sequence shown here is derived from an EMBL/GenBank/DDBJ whole genome shotgun (WGS) entry which is preliminary data.</text>
</comment>
<dbReference type="PANTHER" id="PTHR35807:SF1">
    <property type="entry name" value="TRANSCRIPTIONAL REGULATOR REDD"/>
    <property type="match status" value="1"/>
</dbReference>
<feature type="region of interest" description="Disordered" evidence="3">
    <location>
        <begin position="150"/>
        <end position="173"/>
    </location>
</feature>
<evidence type="ECO:0000256" key="1">
    <source>
        <dbReference type="ARBA" id="ARBA00023125"/>
    </source>
</evidence>
<dbReference type="InterPro" id="IPR051677">
    <property type="entry name" value="AfsR-DnrI-RedD_regulator"/>
</dbReference>
<feature type="domain" description="OmpR/PhoB-type" evidence="5">
    <location>
        <begin position="1"/>
        <end position="100"/>
    </location>
</feature>
<name>A0ABS4TNE8_9PSEU</name>
<dbReference type="EMBL" id="JAGINW010000001">
    <property type="protein sequence ID" value="MBP2325936.1"/>
    <property type="molecule type" value="Genomic_DNA"/>
</dbReference>
<evidence type="ECO:0000313" key="7">
    <source>
        <dbReference type="Proteomes" id="UP001519332"/>
    </source>
</evidence>
<dbReference type="Pfam" id="PF00486">
    <property type="entry name" value="Trans_reg_C"/>
    <property type="match status" value="1"/>
</dbReference>
<reference evidence="6 7" key="1">
    <citation type="submission" date="2021-03" db="EMBL/GenBank/DDBJ databases">
        <title>Sequencing the genomes of 1000 actinobacteria strains.</title>
        <authorList>
            <person name="Klenk H.-P."/>
        </authorList>
    </citation>
    <scope>NUCLEOTIDE SEQUENCE [LARGE SCALE GENOMIC DNA]</scope>
    <source>
        <strain evidence="6 7">DSM 46670</strain>
    </source>
</reference>
<gene>
    <name evidence="6" type="ORF">JOF56_006321</name>
</gene>
<dbReference type="Gene3D" id="1.10.10.10">
    <property type="entry name" value="Winged helix-like DNA-binding domain superfamily/Winged helix DNA-binding domain"/>
    <property type="match status" value="1"/>
</dbReference>
<dbReference type="InterPro" id="IPR016032">
    <property type="entry name" value="Sig_transdc_resp-reg_C-effctor"/>
</dbReference>
<dbReference type="Proteomes" id="UP001519332">
    <property type="component" value="Unassembled WGS sequence"/>
</dbReference>
<dbReference type="GO" id="GO:0003677">
    <property type="term" value="F:DNA binding"/>
    <property type="evidence" value="ECO:0007669"/>
    <property type="project" value="UniProtKB-KW"/>
</dbReference>
<keyword evidence="1 2" id="KW-0238">DNA-binding</keyword>
<feature type="compositionally biased region" description="Polar residues" evidence="3">
    <location>
        <begin position="150"/>
        <end position="163"/>
    </location>
</feature>
<sequence length="192" mass="21128">MSGVRFEVLGPVRAWLGDAELDIGPPAQASLLSLLLVHAGRPVIMADIVDALWGDDPPRTAVNIVHRAVGALRRLTDPDLPPRATGQLVLPSSGGYRLDVNADMLDLLRSESCGTARGQRRSLLCSSRRSNCGEAQLPLVSRRPYEPTRNSWLSRMNTSSRSGRPSMRVPMSCRCSGKRPPNIRWTRHCRPD</sequence>
<evidence type="ECO:0000259" key="4">
    <source>
        <dbReference type="PROSITE" id="PS50835"/>
    </source>
</evidence>
<feature type="domain" description="Ig-like" evidence="4">
    <location>
        <begin position="138"/>
        <end position="192"/>
    </location>
</feature>